<evidence type="ECO:0000256" key="4">
    <source>
        <dbReference type="ARBA" id="ARBA00023157"/>
    </source>
</evidence>
<protein>
    <submittedName>
        <fullName evidence="7">Proenkephalin-B isoform X1</fullName>
    </submittedName>
</protein>
<dbReference type="InterPro" id="IPR006024">
    <property type="entry name" value="Opioid_neupept"/>
</dbReference>
<organism evidence="6 7">
    <name type="scientific">Betta splendens</name>
    <name type="common">Siamese fighting fish</name>
    <dbReference type="NCBI Taxonomy" id="158456"/>
    <lineage>
        <taxon>Eukaryota</taxon>
        <taxon>Metazoa</taxon>
        <taxon>Chordata</taxon>
        <taxon>Craniata</taxon>
        <taxon>Vertebrata</taxon>
        <taxon>Euteleostomi</taxon>
        <taxon>Actinopterygii</taxon>
        <taxon>Neopterygii</taxon>
        <taxon>Teleostei</taxon>
        <taxon>Neoteleostei</taxon>
        <taxon>Acanthomorphata</taxon>
        <taxon>Anabantaria</taxon>
        <taxon>Anabantiformes</taxon>
        <taxon>Anabantoidei</taxon>
        <taxon>Osphronemidae</taxon>
        <taxon>Betta</taxon>
    </lineage>
</organism>
<dbReference type="GO" id="GO:0030425">
    <property type="term" value="C:dendrite"/>
    <property type="evidence" value="ECO:0007669"/>
    <property type="project" value="TreeGrafter"/>
</dbReference>
<reference evidence="7" key="1">
    <citation type="submission" date="2025-08" db="UniProtKB">
        <authorList>
            <consortium name="RefSeq"/>
        </authorList>
    </citation>
    <scope>IDENTIFICATION</scope>
</reference>
<comment type="similarity">
    <text evidence="2">Belongs to the opioid neuropeptide precursor family.</text>
</comment>
<keyword evidence="6" id="KW-1185">Reference proteome</keyword>
<evidence type="ECO:0000256" key="1">
    <source>
        <dbReference type="ARBA" id="ARBA00004613"/>
    </source>
</evidence>
<evidence type="ECO:0000313" key="6">
    <source>
        <dbReference type="Proteomes" id="UP000515150"/>
    </source>
</evidence>
<dbReference type="PANTHER" id="PTHR11438">
    <property type="entry name" value="PROENKEPHALIN"/>
    <property type="match status" value="1"/>
</dbReference>
<dbReference type="GO" id="GO:0005886">
    <property type="term" value="C:plasma membrane"/>
    <property type="evidence" value="ECO:0007669"/>
    <property type="project" value="TreeGrafter"/>
</dbReference>
<dbReference type="CTD" id="5173"/>
<name>A0A8M1HGF1_BETSP</name>
<dbReference type="GO" id="GO:0031628">
    <property type="term" value="F:opioid receptor binding"/>
    <property type="evidence" value="ECO:0007669"/>
    <property type="project" value="TreeGrafter"/>
</dbReference>
<keyword evidence="3" id="KW-0964">Secreted</keyword>
<feature type="region of interest" description="Disordered" evidence="5">
    <location>
        <begin position="1"/>
        <end position="20"/>
    </location>
</feature>
<evidence type="ECO:0000256" key="3">
    <source>
        <dbReference type="ARBA" id="ARBA00022525"/>
    </source>
</evidence>
<dbReference type="AlphaFoldDB" id="A0A8M1HGF1"/>
<comment type="subcellular location">
    <subcellularLocation>
        <location evidence="1">Secreted</location>
    </subcellularLocation>
</comment>
<dbReference type="PANTHER" id="PTHR11438:SF4">
    <property type="entry name" value="PROENKEPHALIN-B"/>
    <property type="match status" value="1"/>
</dbReference>
<dbReference type="GO" id="GO:0043025">
    <property type="term" value="C:neuronal cell body"/>
    <property type="evidence" value="ECO:0007669"/>
    <property type="project" value="TreeGrafter"/>
</dbReference>
<gene>
    <name evidence="7" type="primary">pdyn</name>
</gene>
<feature type="region of interest" description="Disordered" evidence="5">
    <location>
        <begin position="220"/>
        <end position="241"/>
    </location>
</feature>
<dbReference type="Proteomes" id="UP000515150">
    <property type="component" value="Chromosome 7"/>
</dbReference>
<proteinExistence type="inferred from homology"/>
<dbReference type="GO" id="GO:0007600">
    <property type="term" value="P:sensory perception"/>
    <property type="evidence" value="ECO:0007669"/>
    <property type="project" value="TreeGrafter"/>
</dbReference>
<dbReference type="GO" id="GO:0043679">
    <property type="term" value="C:axon terminus"/>
    <property type="evidence" value="ECO:0007669"/>
    <property type="project" value="TreeGrafter"/>
</dbReference>
<keyword evidence="4" id="KW-1015">Disulfide bond</keyword>
<sequence length="291" mass="32712">MRCGDTAETPAIKRRGARERRKSWRAENDCPLDARCASESLDTTGSICPTPEVLTRSRDRCTMEWYVLVLMLSLPPSVHSDCSSRCQQCAQQMLGPGAAFSSLSCAADCGEQLDSCVQAPAEADFSQDEAAEGEESQQAAVVKRYGGFIKRIDKNKNKIFSSPWRDNYILKAAGPPRKYEDLLKRLDARDADAPGDSDDASEDAAPRGYVKRYGGFLRKFGPKTKRSSSAEQEDAEPEELQKRYGGFMRRVRPKLNNLKWDKRYGGFLRRHFKISMRSAEDPFYAYDDSSL</sequence>
<evidence type="ECO:0000256" key="5">
    <source>
        <dbReference type="SAM" id="MobiDB-lite"/>
    </source>
</evidence>
<dbReference type="GO" id="GO:0005576">
    <property type="term" value="C:extracellular region"/>
    <property type="evidence" value="ECO:0007669"/>
    <property type="project" value="UniProtKB-SubCell"/>
</dbReference>
<dbReference type="GeneID" id="114859087"/>
<dbReference type="OrthoDB" id="8912385at2759"/>
<dbReference type="RefSeq" id="XP_040927551.1">
    <property type="nucleotide sequence ID" value="XM_041071617.2"/>
</dbReference>
<dbReference type="GO" id="GO:0007218">
    <property type="term" value="P:neuropeptide signaling pathway"/>
    <property type="evidence" value="ECO:0007669"/>
    <property type="project" value="InterPro"/>
</dbReference>
<accession>A0A8M1HGF1</accession>
<dbReference type="GO" id="GO:0007268">
    <property type="term" value="P:chemical synaptic transmission"/>
    <property type="evidence" value="ECO:0007669"/>
    <property type="project" value="TreeGrafter"/>
</dbReference>
<evidence type="ECO:0000256" key="2">
    <source>
        <dbReference type="ARBA" id="ARBA00008543"/>
    </source>
</evidence>
<evidence type="ECO:0000313" key="7">
    <source>
        <dbReference type="RefSeq" id="XP_040927551.1"/>
    </source>
</evidence>